<feature type="signal peptide" evidence="10">
    <location>
        <begin position="1"/>
        <end position="37"/>
    </location>
</feature>
<dbReference type="Gene3D" id="2.60.120.380">
    <property type="match status" value="1"/>
</dbReference>
<evidence type="ECO:0000259" key="11">
    <source>
        <dbReference type="Pfam" id="PF00082"/>
    </source>
</evidence>
<dbReference type="Gene3D" id="2.60.40.2310">
    <property type="match status" value="1"/>
</dbReference>
<feature type="region of interest" description="Disordered" evidence="9">
    <location>
        <begin position="581"/>
        <end position="606"/>
    </location>
</feature>
<feature type="active site" description="Charge relay system" evidence="6 7">
    <location>
        <position position="318"/>
    </location>
</feature>
<dbReference type="CDD" id="cd02120">
    <property type="entry name" value="PA_subtilisin_like"/>
    <property type="match status" value="1"/>
</dbReference>
<feature type="active site" description="Charge relay system" evidence="6 7">
    <location>
        <position position="222"/>
    </location>
</feature>
<feature type="region of interest" description="Disordered" evidence="9">
    <location>
        <begin position="879"/>
        <end position="903"/>
    </location>
</feature>
<comment type="caution">
    <text evidence="15">The sequence shown here is derived from an EMBL/GenBank/DDBJ whole genome shotgun (WGS) entry which is preliminary data.</text>
</comment>
<keyword evidence="2 7" id="KW-0645">Protease</keyword>
<proteinExistence type="inferred from homology"/>
<evidence type="ECO:0000256" key="9">
    <source>
        <dbReference type="SAM" id="MobiDB-lite"/>
    </source>
</evidence>
<evidence type="ECO:0000313" key="16">
    <source>
        <dbReference type="Proteomes" id="UP000475214"/>
    </source>
</evidence>
<comment type="similarity">
    <text evidence="1 7 8">Belongs to the peptidase S8 family.</text>
</comment>
<evidence type="ECO:0000313" key="15">
    <source>
        <dbReference type="EMBL" id="NEE04041.1"/>
    </source>
</evidence>
<feature type="domain" description="Subtilisin-like protease fibronectin type-III" evidence="14">
    <location>
        <begin position="749"/>
        <end position="841"/>
    </location>
</feature>
<organism evidence="15 16">
    <name type="scientific">Phytoactinopolyspora halotolerans</name>
    <dbReference type="NCBI Taxonomy" id="1981512"/>
    <lineage>
        <taxon>Bacteria</taxon>
        <taxon>Bacillati</taxon>
        <taxon>Actinomycetota</taxon>
        <taxon>Actinomycetes</taxon>
        <taxon>Jiangellales</taxon>
        <taxon>Jiangellaceae</taxon>
        <taxon>Phytoactinopolyspora</taxon>
    </lineage>
</organism>
<dbReference type="InterPro" id="IPR036852">
    <property type="entry name" value="Peptidase_S8/S53_dom_sf"/>
</dbReference>
<keyword evidence="5 7" id="KW-0720">Serine protease</keyword>
<dbReference type="InterPro" id="IPR041469">
    <property type="entry name" value="Subtilisin-like_FN3"/>
</dbReference>
<evidence type="ECO:0000259" key="13">
    <source>
        <dbReference type="Pfam" id="PF05922"/>
    </source>
</evidence>
<dbReference type="PROSITE" id="PS00137">
    <property type="entry name" value="SUBTILASE_HIS"/>
    <property type="match status" value="1"/>
</dbReference>
<dbReference type="Gene3D" id="3.30.70.80">
    <property type="entry name" value="Peptidase S8 propeptide/proteinase inhibitor I9"/>
    <property type="match status" value="1"/>
</dbReference>
<keyword evidence="3 10" id="KW-0732">Signal</keyword>
<feature type="domain" description="PA" evidence="12">
    <location>
        <begin position="495"/>
        <end position="566"/>
    </location>
</feature>
<evidence type="ECO:0000259" key="12">
    <source>
        <dbReference type="Pfam" id="PF02225"/>
    </source>
</evidence>
<dbReference type="Pfam" id="PF00082">
    <property type="entry name" value="Peptidase_S8"/>
    <property type="match status" value="1"/>
</dbReference>
<dbReference type="Pfam" id="PF02225">
    <property type="entry name" value="PA"/>
    <property type="match status" value="1"/>
</dbReference>
<evidence type="ECO:0000256" key="5">
    <source>
        <dbReference type="ARBA" id="ARBA00022825"/>
    </source>
</evidence>
<dbReference type="InterPro" id="IPR015500">
    <property type="entry name" value="Peptidase_S8_subtilisin-rel"/>
</dbReference>
<dbReference type="AlphaFoldDB" id="A0A6L9SI75"/>
<evidence type="ECO:0000256" key="10">
    <source>
        <dbReference type="SAM" id="SignalP"/>
    </source>
</evidence>
<evidence type="ECO:0000256" key="2">
    <source>
        <dbReference type="ARBA" id="ARBA00022670"/>
    </source>
</evidence>
<dbReference type="PRINTS" id="PR00723">
    <property type="entry name" value="SUBTILISIN"/>
</dbReference>
<dbReference type="InterPro" id="IPR023827">
    <property type="entry name" value="Peptidase_S8_Asp-AS"/>
</dbReference>
<dbReference type="Proteomes" id="UP000475214">
    <property type="component" value="Unassembled WGS sequence"/>
</dbReference>
<dbReference type="Gene3D" id="3.50.30.30">
    <property type="match status" value="1"/>
</dbReference>
<dbReference type="InterPro" id="IPR037045">
    <property type="entry name" value="S8pro/Inhibitor_I9_sf"/>
</dbReference>
<dbReference type="GO" id="GO:0006508">
    <property type="term" value="P:proteolysis"/>
    <property type="evidence" value="ECO:0007669"/>
    <property type="project" value="UniProtKB-KW"/>
</dbReference>
<evidence type="ECO:0000256" key="8">
    <source>
        <dbReference type="RuleBase" id="RU003355"/>
    </source>
</evidence>
<dbReference type="PROSITE" id="PS00138">
    <property type="entry name" value="SUBTILASE_SER"/>
    <property type="match status" value="1"/>
</dbReference>
<dbReference type="SUPFAM" id="SSF52743">
    <property type="entry name" value="Subtilisin-like"/>
    <property type="match status" value="1"/>
</dbReference>
<dbReference type="PROSITE" id="PS00136">
    <property type="entry name" value="SUBTILASE_ASP"/>
    <property type="match status" value="1"/>
</dbReference>
<reference evidence="15 16" key="1">
    <citation type="submission" date="2020-02" db="EMBL/GenBank/DDBJ databases">
        <authorList>
            <person name="Li X.-J."/>
            <person name="Han X.-M."/>
        </authorList>
    </citation>
    <scope>NUCLEOTIDE SEQUENCE [LARGE SCALE GENOMIC DNA]</scope>
    <source>
        <strain evidence="15 16">CCTCC AB 2017055</strain>
    </source>
</reference>
<accession>A0A6L9SI75</accession>
<evidence type="ECO:0000256" key="7">
    <source>
        <dbReference type="PROSITE-ProRule" id="PRU01240"/>
    </source>
</evidence>
<evidence type="ECO:0000256" key="1">
    <source>
        <dbReference type="ARBA" id="ARBA00011073"/>
    </source>
</evidence>
<dbReference type="EMBL" id="JAAGOA010000028">
    <property type="protein sequence ID" value="NEE04041.1"/>
    <property type="molecule type" value="Genomic_DNA"/>
</dbReference>
<evidence type="ECO:0000256" key="6">
    <source>
        <dbReference type="PIRSR" id="PIRSR615500-1"/>
    </source>
</evidence>
<keyword evidence="4 7" id="KW-0378">Hydrolase</keyword>
<dbReference type="Pfam" id="PF17766">
    <property type="entry name" value="fn3_6"/>
    <property type="match status" value="1"/>
</dbReference>
<feature type="chain" id="PRO_5026653140" evidence="10">
    <location>
        <begin position="38"/>
        <end position="1046"/>
    </location>
</feature>
<keyword evidence="16" id="KW-1185">Reference proteome</keyword>
<dbReference type="InterPro" id="IPR010259">
    <property type="entry name" value="S8pro/Inhibitor_I9"/>
</dbReference>
<dbReference type="InterPro" id="IPR045051">
    <property type="entry name" value="SBT"/>
</dbReference>
<feature type="domain" description="Inhibitor I9" evidence="13">
    <location>
        <begin position="130"/>
        <end position="182"/>
    </location>
</feature>
<dbReference type="Pfam" id="PF05922">
    <property type="entry name" value="Inhibitor_I9"/>
    <property type="match status" value="1"/>
</dbReference>
<evidence type="ECO:0000259" key="14">
    <source>
        <dbReference type="Pfam" id="PF17766"/>
    </source>
</evidence>
<dbReference type="InterPro" id="IPR003137">
    <property type="entry name" value="PA_domain"/>
</dbReference>
<name>A0A6L9SI75_9ACTN</name>
<protein>
    <submittedName>
        <fullName evidence="15">S8 family serine peptidase</fullName>
    </submittedName>
</protein>
<evidence type="ECO:0000256" key="3">
    <source>
        <dbReference type="ARBA" id="ARBA00022729"/>
    </source>
</evidence>
<dbReference type="GO" id="GO:0004252">
    <property type="term" value="F:serine-type endopeptidase activity"/>
    <property type="evidence" value="ECO:0007669"/>
    <property type="project" value="UniProtKB-UniRule"/>
</dbReference>
<evidence type="ECO:0000256" key="4">
    <source>
        <dbReference type="ARBA" id="ARBA00022801"/>
    </source>
</evidence>
<dbReference type="Gene3D" id="3.40.50.200">
    <property type="entry name" value="Peptidase S8/S53 domain"/>
    <property type="match status" value="1"/>
</dbReference>
<dbReference type="InterPro" id="IPR022398">
    <property type="entry name" value="Peptidase_S8_His-AS"/>
</dbReference>
<feature type="domain" description="Peptidase S8/S53" evidence="11">
    <location>
        <begin position="213"/>
        <end position="692"/>
    </location>
</feature>
<dbReference type="PROSITE" id="PS51892">
    <property type="entry name" value="SUBTILASE"/>
    <property type="match status" value="1"/>
</dbReference>
<dbReference type="InterPro" id="IPR000209">
    <property type="entry name" value="Peptidase_S8/S53_dom"/>
</dbReference>
<sequence>MSSTARMRRHMSRIATTTAAAGLAVATALAGAGYALAAPDDDAGHPDLADPAARGTAESGGLPDLLGTTLGDGLLTPPTSFHDDGRYLVVLADAPAATYTGGADDLPATAADGQGFDAGTSAARRYRDHLHGQQAEVAARVGADPAQQYSAAVNAFAADLDATQAAELQQDPRVLAVVPDTAQPLDTVQSPDHLGLPGDDGVWEELGGVDSAGMGVVVGIVDSGLWPENPSFAGSALPSAPSEDVGRPYRTSETETAMVKANGELFTGECQTGERWDADDCTDKVISARYFADGFLGSVPPGERDDDEFASPRDGQGHGSHVTGIAAGNTGVPMSIDGQDLGAGSGMAPAAKIAAYKACWTAQDPEAGGCFLSDVVAAVDQAVVDNVDILNLSIAGFRDTAADVISLALLSAASADIFVAVSAGNHGPGASTVAHNNPWVATVAAGTHAGYPGTVELGDGRRFRGAMLHPGGLDEQTPLVRAGDIAASGATADEATLCMPDSLDEERADGALVLCDRGEIPRTDKSDEVARAGGVGMILGNTDPDETLDPDSHAVPTVQLSAADADHAREYIAESAPDGATAALLPGDQTDLPPAPSPVLAGFSSRGPALANDGDLLKPDLTAPGVNVLSAVTPGYTGQDGDAQYGFLSGTSMASPHVAGIAALLRAEHPDWSPAAIKSALMTSTSDLVDAEGSPDRDRFGSGAGYVDPGAALSPGLVYDATADDWLSFLAGTGAELDIPGVEPIDPSNLNYPSISIGALAGKQQVVREVTATRPGLYVADVDVPGFAAHVSPSVLLFTQPGQTKRFRVVLTRDDADLEQYAHGTLTWRGAGTAARSPVVVNPVGLDAPDEVSGDGPSGQIEFDVVSGQDADTGVTLRGLAPGEVTDGSLTPGEPPKTGGNASSHLVSLDVGDGATLARFDLVAGAATADFDMYLFGPDGRQLPVEAATAASSERVDLPDPEPGTYWALVHVYSTADGEPVDFSLRNFAVGGGPAGNATVAPERIVGEPGSSTQVTVEYDGLGRGVPYLGVVDYDGTGPGTVVSIG</sequence>
<feature type="active site" description="Charge relay system" evidence="6 7">
    <location>
        <position position="652"/>
    </location>
</feature>
<dbReference type="PANTHER" id="PTHR10795">
    <property type="entry name" value="PROPROTEIN CONVERTASE SUBTILISIN/KEXIN"/>
    <property type="match status" value="1"/>
</dbReference>
<dbReference type="InterPro" id="IPR023828">
    <property type="entry name" value="Peptidase_S8_Ser-AS"/>
</dbReference>
<dbReference type="RefSeq" id="WP_163744210.1">
    <property type="nucleotide sequence ID" value="NZ_JAAGOA010000028.1"/>
</dbReference>
<gene>
    <name evidence="15" type="ORF">G1H10_28120</name>
</gene>